<dbReference type="PIRSF" id="PIRSF006162">
    <property type="entry name" value="PgpA"/>
    <property type="match status" value="1"/>
</dbReference>
<dbReference type="Proteomes" id="UP000321548">
    <property type="component" value="Unassembled WGS sequence"/>
</dbReference>
<comment type="catalytic activity">
    <reaction evidence="1">
        <text>a 1,2-diacyl-sn-glycero-3-phospho-(1'-sn-glycero-3'-phosphate) + H2O = a 1,2-diacyl-sn-glycero-3-phospho-(1'-sn-glycerol) + phosphate</text>
        <dbReference type="Rhea" id="RHEA:33751"/>
        <dbReference type="ChEBI" id="CHEBI:15377"/>
        <dbReference type="ChEBI" id="CHEBI:43474"/>
        <dbReference type="ChEBI" id="CHEBI:60110"/>
        <dbReference type="ChEBI" id="CHEBI:64716"/>
        <dbReference type="EC" id="3.1.3.27"/>
    </reaction>
</comment>
<gene>
    <name evidence="4" type="ORF">FHP08_10020</name>
</gene>
<dbReference type="InterPro" id="IPR026037">
    <property type="entry name" value="PgpA"/>
</dbReference>
<evidence type="ECO:0000256" key="1">
    <source>
        <dbReference type="PIRNR" id="PIRNR006162"/>
    </source>
</evidence>
<dbReference type="GO" id="GO:0006655">
    <property type="term" value="P:phosphatidylglycerol biosynthetic process"/>
    <property type="evidence" value="ECO:0007669"/>
    <property type="project" value="UniProtKB-UniPathway"/>
</dbReference>
<feature type="transmembrane region" description="Helical" evidence="2">
    <location>
        <begin position="7"/>
        <end position="32"/>
    </location>
</feature>
<comment type="cofactor">
    <cofactor evidence="1">
        <name>Mg(2+)</name>
        <dbReference type="ChEBI" id="CHEBI:18420"/>
    </cofactor>
</comment>
<evidence type="ECO:0000259" key="3">
    <source>
        <dbReference type="Pfam" id="PF04608"/>
    </source>
</evidence>
<dbReference type="EC" id="3.1.3.27" evidence="1"/>
<dbReference type="Pfam" id="PF04608">
    <property type="entry name" value="PgpA"/>
    <property type="match status" value="1"/>
</dbReference>
<feature type="domain" description="YutG/PgpA" evidence="3">
    <location>
        <begin position="8"/>
        <end position="147"/>
    </location>
</feature>
<dbReference type="EMBL" id="VDUY01000003">
    <property type="protein sequence ID" value="TXL66385.1"/>
    <property type="molecule type" value="Genomic_DNA"/>
</dbReference>
<protein>
    <recommendedName>
        <fullName evidence="1">Phosphatidylglycerophosphatase A</fullName>
        <ecNumber evidence="1">3.1.3.27</ecNumber>
    </recommendedName>
    <alternativeName>
        <fullName evidence="1">Phosphatidylglycerolphosphate phosphatase A</fullName>
    </alternativeName>
</protein>
<keyword evidence="2" id="KW-1133">Transmembrane helix</keyword>
<sequence>MRGRLSHWIALGFGSGLSPVAPGTVGTLWAWLVFVVADPLLSPAHWAIVLAAGFLIGIWACERTARDLGVADHGAVVWDEIVAFWLVLLFAPGGFGAQLAAFVLFRFFDIVKPPPIRHYDAKLKNGFGTMLDDLMAAFCTLLVLALFRAGFGGAAG</sequence>
<keyword evidence="1 2" id="KW-0472">Membrane</keyword>
<dbReference type="PANTHER" id="PTHR36305:SF1">
    <property type="entry name" value="PHOSPHATIDYLGLYCEROPHOSPHATASE A"/>
    <property type="match status" value="1"/>
</dbReference>
<dbReference type="SUPFAM" id="SSF101307">
    <property type="entry name" value="YutG-like"/>
    <property type="match status" value="1"/>
</dbReference>
<keyword evidence="1" id="KW-0460">Magnesium</keyword>
<dbReference type="AlphaFoldDB" id="A0A5C8NZF5"/>
<dbReference type="GO" id="GO:0009395">
    <property type="term" value="P:phospholipid catabolic process"/>
    <property type="evidence" value="ECO:0007669"/>
    <property type="project" value="UniProtKB-KW"/>
</dbReference>
<dbReference type="CDD" id="cd06971">
    <property type="entry name" value="PgpA"/>
    <property type="match status" value="1"/>
</dbReference>
<accession>A0A5C8NZF5</accession>
<dbReference type="UniPathway" id="UPA00084">
    <property type="reaction ID" value="UER00504"/>
</dbReference>
<dbReference type="PANTHER" id="PTHR36305">
    <property type="entry name" value="PHOSPHATIDYLGLYCEROPHOSPHATASE A"/>
    <property type="match status" value="1"/>
</dbReference>
<dbReference type="RefSeq" id="WP_147704297.1">
    <property type="nucleotide sequence ID" value="NZ_VDUY01000003.1"/>
</dbReference>
<dbReference type="GO" id="GO:0046872">
    <property type="term" value="F:metal ion binding"/>
    <property type="evidence" value="ECO:0007669"/>
    <property type="project" value="UniProtKB-KW"/>
</dbReference>
<dbReference type="InterPro" id="IPR036681">
    <property type="entry name" value="PgpA-like_sf"/>
</dbReference>
<dbReference type="InterPro" id="IPR007686">
    <property type="entry name" value="YutG/PgpA"/>
</dbReference>
<organism evidence="4 5">
    <name type="scientific">Zeimonas arvi</name>
    <dbReference type="NCBI Taxonomy" id="2498847"/>
    <lineage>
        <taxon>Bacteria</taxon>
        <taxon>Pseudomonadati</taxon>
        <taxon>Pseudomonadota</taxon>
        <taxon>Betaproteobacteria</taxon>
        <taxon>Burkholderiales</taxon>
        <taxon>Burkholderiaceae</taxon>
        <taxon>Zeimonas</taxon>
    </lineage>
</organism>
<keyword evidence="1" id="KW-0443">Lipid metabolism</keyword>
<comment type="subcellular location">
    <subcellularLocation>
        <location evidence="1">Cell inner membrane</location>
        <topology evidence="1">Multi-pass membrane protein</topology>
    </subcellularLocation>
</comment>
<dbReference type="GO" id="GO:0008962">
    <property type="term" value="F:phosphatidylglycerophosphatase activity"/>
    <property type="evidence" value="ECO:0007669"/>
    <property type="project" value="UniProtKB-EC"/>
</dbReference>
<keyword evidence="1" id="KW-0595">Phospholipid degradation</keyword>
<feature type="transmembrane region" description="Helical" evidence="2">
    <location>
        <begin position="44"/>
        <end position="61"/>
    </location>
</feature>
<evidence type="ECO:0000256" key="2">
    <source>
        <dbReference type="SAM" id="Phobius"/>
    </source>
</evidence>
<keyword evidence="5" id="KW-1185">Reference proteome</keyword>
<keyword evidence="1" id="KW-0479">Metal-binding</keyword>
<reference evidence="4 5" key="1">
    <citation type="submission" date="2019-06" db="EMBL/GenBank/DDBJ databases">
        <title>Quisquiliibacterium sp. nov., isolated from a maize field.</title>
        <authorList>
            <person name="Lin S.-Y."/>
            <person name="Tsai C.-F."/>
            <person name="Young C.-C."/>
        </authorList>
    </citation>
    <scope>NUCLEOTIDE SEQUENCE [LARGE SCALE GENOMIC DNA]</scope>
    <source>
        <strain evidence="4 5">CC-CFT501</strain>
    </source>
</reference>
<keyword evidence="1" id="KW-0378">Hydrolase</keyword>
<name>A0A5C8NZF5_9BURK</name>
<feature type="transmembrane region" description="Helical" evidence="2">
    <location>
        <begin position="134"/>
        <end position="151"/>
    </location>
</feature>
<keyword evidence="1 2" id="KW-0812">Transmembrane</keyword>
<keyword evidence="1" id="KW-1003">Cell membrane</keyword>
<keyword evidence="1" id="KW-0997">Cell inner membrane</keyword>
<evidence type="ECO:0000313" key="4">
    <source>
        <dbReference type="EMBL" id="TXL66385.1"/>
    </source>
</evidence>
<dbReference type="GO" id="GO:0005886">
    <property type="term" value="C:plasma membrane"/>
    <property type="evidence" value="ECO:0007669"/>
    <property type="project" value="UniProtKB-SubCell"/>
</dbReference>
<dbReference type="OrthoDB" id="9804091at2"/>
<keyword evidence="1" id="KW-0442">Lipid degradation</keyword>
<keyword evidence="1" id="KW-1208">Phospholipid metabolism</keyword>
<proteinExistence type="predicted"/>
<comment type="function">
    <text evidence="1">Lipid phosphatase which dephosphorylates phosphatidylglycerophosphate (PGP) to phosphatidylglycerol (PG).</text>
</comment>
<comment type="pathway">
    <text evidence="1">Phospholipid metabolism; phosphatidylglycerol biosynthesis; phosphatidylglycerol from CDP-diacylglycerol: step 2/2.</text>
</comment>
<feature type="transmembrane region" description="Helical" evidence="2">
    <location>
        <begin position="82"/>
        <end position="105"/>
    </location>
</feature>
<evidence type="ECO:0000313" key="5">
    <source>
        <dbReference type="Proteomes" id="UP000321548"/>
    </source>
</evidence>
<comment type="caution">
    <text evidence="4">The sequence shown here is derived from an EMBL/GenBank/DDBJ whole genome shotgun (WGS) entry which is preliminary data.</text>
</comment>